<comment type="caution">
    <text evidence="2">The sequence shown here is derived from an EMBL/GenBank/DDBJ whole genome shotgun (WGS) entry which is preliminary data.</text>
</comment>
<dbReference type="Proteomes" id="UP000469430">
    <property type="component" value="Unassembled WGS sequence"/>
</dbReference>
<evidence type="ECO:0008006" key="4">
    <source>
        <dbReference type="Google" id="ProtNLM"/>
    </source>
</evidence>
<dbReference type="AlphaFoldDB" id="A0A6I4TS82"/>
<gene>
    <name evidence="2" type="ORF">GRI97_03230</name>
</gene>
<keyword evidence="1" id="KW-0732">Signal</keyword>
<keyword evidence="3" id="KW-1185">Reference proteome</keyword>
<dbReference type="RefSeq" id="WP_161389676.1">
    <property type="nucleotide sequence ID" value="NZ_JBHSCP010000001.1"/>
</dbReference>
<organism evidence="2 3">
    <name type="scientific">Croceibacterium xixiisoli</name>
    <dbReference type="NCBI Taxonomy" id="1476466"/>
    <lineage>
        <taxon>Bacteria</taxon>
        <taxon>Pseudomonadati</taxon>
        <taxon>Pseudomonadota</taxon>
        <taxon>Alphaproteobacteria</taxon>
        <taxon>Sphingomonadales</taxon>
        <taxon>Erythrobacteraceae</taxon>
        <taxon>Croceibacterium</taxon>
    </lineage>
</organism>
<dbReference type="EMBL" id="WTYJ01000001">
    <property type="protein sequence ID" value="MXO98000.1"/>
    <property type="molecule type" value="Genomic_DNA"/>
</dbReference>
<feature type="signal peptide" evidence="1">
    <location>
        <begin position="1"/>
        <end position="20"/>
    </location>
</feature>
<name>A0A6I4TS82_9SPHN</name>
<evidence type="ECO:0000256" key="1">
    <source>
        <dbReference type="SAM" id="SignalP"/>
    </source>
</evidence>
<protein>
    <recommendedName>
        <fullName evidence="4">Secreted protein</fullName>
    </recommendedName>
</protein>
<evidence type="ECO:0000313" key="2">
    <source>
        <dbReference type="EMBL" id="MXO98000.1"/>
    </source>
</evidence>
<sequence length="174" mass="18442">MKTKICMIMAAMLVPSAAFAQQNCVSFDKGQFPLGHVLTEPQRQQLSDQGPGGSERGTLHCSRDGRACSVLSNDGAIYSWAADGTIKSKAFVLSDPASTLTGWKGQLDPDLATSLSRATCTSFRAEADDTGLSDAEFGLKAEGQKTRGGRDYVVSIFGDGSEENPVMVELSLAQ</sequence>
<evidence type="ECO:0000313" key="3">
    <source>
        <dbReference type="Proteomes" id="UP000469430"/>
    </source>
</evidence>
<accession>A0A6I4TS82</accession>
<feature type="chain" id="PRO_5026094566" description="Secreted protein" evidence="1">
    <location>
        <begin position="21"/>
        <end position="174"/>
    </location>
</feature>
<proteinExistence type="predicted"/>
<reference evidence="2 3" key="1">
    <citation type="submission" date="2019-12" db="EMBL/GenBank/DDBJ databases">
        <title>Genomic-based taxomic classification of the family Erythrobacteraceae.</title>
        <authorList>
            <person name="Xu L."/>
        </authorList>
    </citation>
    <scope>NUCLEOTIDE SEQUENCE [LARGE SCALE GENOMIC DNA]</scope>
    <source>
        <strain evidence="2 3">S36</strain>
    </source>
</reference>